<dbReference type="PANTHER" id="PTHR45011:SF1">
    <property type="entry name" value="DAP3-BINDING CELL DEATH ENHANCER 1"/>
    <property type="match status" value="1"/>
</dbReference>
<organism evidence="1">
    <name type="scientific">Spongospora subterranea</name>
    <dbReference type="NCBI Taxonomy" id="70186"/>
    <lineage>
        <taxon>Eukaryota</taxon>
        <taxon>Sar</taxon>
        <taxon>Rhizaria</taxon>
        <taxon>Endomyxa</taxon>
        <taxon>Phytomyxea</taxon>
        <taxon>Plasmodiophorida</taxon>
        <taxon>Plasmodiophoridae</taxon>
        <taxon>Spongospora</taxon>
    </lineage>
</organism>
<dbReference type="InterPro" id="IPR052748">
    <property type="entry name" value="ISR_Activator"/>
</dbReference>
<name>A0A0H5QQL5_9EUKA</name>
<reference evidence="1" key="1">
    <citation type="submission" date="2015-04" db="EMBL/GenBank/DDBJ databases">
        <title>The genome sequence of the plant pathogenic Rhizarian Plasmodiophora brassicae reveals insights in its biotrophic life cycle and the origin of chitin synthesis.</title>
        <authorList>
            <person name="Schwelm A."/>
            <person name="Fogelqvist J."/>
            <person name="Knaust A."/>
            <person name="Julke S."/>
            <person name="Lilja T."/>
            <person name="Dhandapani V."/>
            <person name="Bonilla-Rosso G."/>
            <person name="Karlsson M."/>
            <person name="Shevchenko A."/>
            <person name="Choi S.R."/>
            <person name="Kim H.G."/>
            <person name="Park J.Y."/>
            <person name="Lim Y.P."/>
            <person name="Ludwig-Muller J."/>
            <person name="Dixelius C."/>
        </authorList>
    </citation>
    <scope>NUCLEOTIDE SEQUENCE</scope>
    <source>
        <tissue evidence="1">Potato root galls</tissue>
    </source>
</reference>
<dbReference type="EMBL" id="HACM01003928">
    <property type="protein sequence ID" value="CRZ04370.1"/>
    <property type="molecule type" value="Transcribed_RNA"/>
</dbReference>
<dbReference type="Pfam" id="PF08238">
    <property type="entry name" value="Sel1"/>
    <property type="match status" value="1"/>
</dbReference>
<dbReference type="SUPFAM" id="SSF81901">
    <property type="entry name" value="HCP-like"/>
    <property type="match status" value="1"/>
</dbReference>
<evidence type="ECO:0000313" key="1">
    <source>
        <dbReference type="EMBL" id="CRZ04370.1"/>
    </source>
</evidence>
<feature type="non-terminal residue" evidence="1">
    <location>
        <position position="144"/>
    </location>
</feature>
<feature type="non-terminal residue" evidence="1">
    <location>
        <position position="1"/>
    </location>
</feature>
<proteinExistence type="predicted"/>
<dbReference type="PANTHER" id="PTHR45011">
    <property type="entry name" value="DAP3-BINDING CELL DEATH ENHANCER 1"/>
    <property type="match status" value="1"/>
</dbReference>
<dbReference type="InterPro" id="IPR006597">
    <property type="entry name" value="Sel1-like"/>
</dbReference>
<dbReference type="AlphaFoldDB" id="A0A0H5QQL5"/>
<dbReference type="InterPro" id="IPR011990">
    <property type="entry name" value="TPR-like_helical_dom_sf"/>
</dbReference>
<accession>A0A0H5QQL5</accession>
<dbReference type="SMART" id="SM00671">
    <property type="entry name" value="SEL1"/>
    <property type="match status" value="1"/>
</dbReference>
<sequence>VIPETISDYDIINTSPIQIMNWSEGEEAKGAKETVKALCGGCRAGKRRATEGEQTHAKRTCRRRNVIRESPGAVQDWALIDIEDAAKAWARLAQAGSAKAQYSLALCYEKGHGVEHDMRRAAELWAAAADQGHSKAKFELGKCY</sequence>
<protein>
    <recommendedName>
        <fullName evidence="2">Sel1 repeat family protein</fullName>
    </recommendedName>
</protein>
<evidence type="ECO:0008006" key="2">
    <source>
        <dbReference type="Google" id="ProtNLM"/>
    </source>
</evidence>
<dbReference type="Gene3D" id="1.25.40.10">
    <property type="entry name" value="Tetratricopeptide repeat domain"/>
    <property type="match status" value="1"/>
</dbReference>